<feature type="transmembrane region" description="Helical" evidence="2">
    <location>
        <begin position="37"/>
        <end position="60"/>
    </location>
</feature>
<keyword evidence="4" id="KW-1185">Reference proteome</keyword>
<evidence type="ECO:0000256" key="2">
    <source>
        <dbReference type="SAM" id="Phobius"/>
    </source>
</evidence>
<accession>A0A518EPL7</accession>
<keyword evidence="2" id="KW-0812">Transmembrane</keyword>
<feature type="region of interest" description="Disordered" evidence="1">
    <location>
        <begin position="66"/>
        <end position="139"/>
    </location>
</feature>
<gene>
    <name evidence="3" type="ORF">Poly30_15240</name>
</gene>
<feature type="compositionally biased region" description="Acidic residues" evidence="1">
    <location>
        <begin position="113"/>
        <end position="122"/>
    </location>
</feature>
<dbReference type="InterPro" id="IPR008930">
    <property type="entry name" value="Terpenoid_cyclase/PrenylTrfase"/>
</dbReference>
<feature type="compositionally biased region" description="Polar residues" evidence="1">
    <location>
        <begin position="123"/>
        <end position="139"/>
    </location>
</feature>
<reference evidence="3 4" key="1">
    <citation type="submission" date="2019-02" db="EMBL/GenBank/DDBJ databases">
        <title>Deep-cultivation of Planctomycetes and their phenomic and genomic characterization uncovers novel biology.</title>
        <authorList>
            <person name="Wiegand S."/>
            <person name="Jogler M."/>
            <person name="Boedeker C."/>
            <person name="Pinto D."/>
            <person name="Vollmers J."/>
            <person name="Rivas-Marin E."/>
            <person name="Kohn T."/>
            <person name="Peeters S.H."/>
            <person name="Heuer A."/>
            <person name="Rast P."/>
            <person name="Oberbeckmann S."/>
            <person name="Bunk B."/>
            <person name="Jeske O."/>
            <person name="Meyerdierks A."/>
            <person name="Storesund J.E."/>
            <person name="Kallscheuer N."/>
            <person name="Luecker S."/>
            <person name="Lage O.M."/>
            <person name="Pohl T."/>
            <person name="Merkel B.J."/>
            <person name="Hornburger P."/>
            <person name="Mueller R.-W."/>
            <person name="Bruemmer F."/>
            <person name="Labrenz M."/>
            <person name="Spormann A.M."/>
            <person name="Op den Camp H."/>
            <person name="Overmann J."/>
            <person name="Amann R."/>
            <person name="Jetten M.S.M."/>
            <person name="Mascher T."/>
            <person name="Medema M.H."/>
            <person name="Devos D.P."/>
            <person name="Kaster A.-K."/>
            <person name="Ovreas L."/>
            <person name="Rohde M."/>
            <person name="Galperin M.Y."/>
            <person name="Jogler C."/>
        </authorList>
    </citation>
    <scope>NUCLEOTIDE SEQUENCE [LARGE SCALE GENOMIC DNA]</scope>
    <source>
        <strain evidence="3 4">Poly30</strain>
    </source>
</reference>
<keyword evidence="2" id="KW-1133">Transmembrane helix</keyword>
<evidence type="ECO:0008006" key="5">
    <source>
        <dbReference type="Google" id="ProtNLM"/>
    </source>
</evidence>
<keyword evidence="2" id="KW-0472">Membrane</keyword>
<feature type="compositionally biased region" description="Acidic residues" evidence="1">
    <location>
        <begin position="76"/>
        <end position="105"/>
    </location>
</feature>
<dbReference type="Gene3D" id="1.50.10.20">
    <property type="match status" value="2"/>
</dbReference>
<evidence type="ECO:0000313" key="3">
    <source>
        <dbReference type="EMBL" id="QDV06020.1"/>
    </source>
</evidence>
<feature type="region of interest" description="Disordered" evidence="1">
    <location>
        <begin position="188"/>
        <end position="209"/>
    </location>
</feature>
<sequence>MSNDYRDIHIESSMPKPWEEEETFNDVLYEWMSKAPWLLISGALHFVLFLIVAAIPWSVFEKTPDQNVEASIEQPPPEELEEEEEEPEEIEEEETEEEPIIEEFEVSDHNETDTNEDYESSEGNDSNADSPFDSNNSNAVLGIGGGAGGKYGGRFGGRRNLRAAGGTGTEQAIKDGLEWLKNHQDESGGWDADEFWKHDDDKDKNDRDDGGDAIHDIGVTGLALLAFLGDGHTMTRGAYKDVVSKGIKWLAAQQDKESGIFGQEIGQAFLYDHAIATLAMCETYYIDKSILLKTKAQKAINYISRARNPYGAWRYAVPPDGDSDTSVTGWMIFAMKSAQEGKLDVDEEAYVAAIQFFDEMTDEGTGRVGYTERGSPSSRVAGMNQEQYPTDSGEALTAVALLCRFFLGQNPDDQTIMKDHAELLLRRLPKWEPEKFGCDMYYWYYGSYAMFQMGGKYWKEWNKAMKPAVVESQRSDGGTAFKGSWDPVGPWGYAGGRVYSTATMVLCLEVYFRYAKVLGAR</sequence>
<dbReference type="CDD" id="cd00688">
    <property type="entry name" value="ISOPREN_C2_like"/>
    <property type="match status" value="1"/>
</dbReference>
<dbReference type="AlphaFoldDB" id="A0A518EPL7"/>
<name>A0A518EPL7_9BACT</name>
<protein>
    <recommendedName>
        <fullName evidence="5">Squalene cyclase C-terminal domain-containing protein</fullName>
    </recommendedName>
</protein>
<organism evidence="3 4">
    <name type="scientific">Saltatorellus ferox</name>
    <dbReference type="NCBI Taxonomy" id="2528018"/>
    <lineage>
        <taxon>Bacteria</taxon>
        <taxon>Pseudomonadati</taxon>
        <taxon>Planctomycetota</taxon>
        <taxon>Planctomycetia</taxon>
        <taxon>Planctomycetia incertae sedis</taxon>
        <taxon>Saltatorellus</taxon>
    </lineage>
</organism>
<evidence type="ECO:0000256" key="1">
    <source>
        <dbReference type="SAM" id="MobiDB-lite"/>
    </source>
</evidence>
<proteinExistence type="predicted"/>
<feature type="compositionally biased region" description="Basic and acidic residues" evidence="1">
    <location>
        <begin position="194"/>
        <end position="209"/>
    </location>
</feature>
<dbReference type="Proteomes" id="UP000320390">
    <property type="component" value="Chromosome"/>
</dbReference>
<dbReference type="EMBL" id="CP036434">
    <property type="protein sequence ID" value="QDV06020.1"/>
    <property type="molecule type" value="Genomic_DNA"/>
</dbReference>
<dbReference type="SUPFAM" id="SSF48239">
    <property type="entry name" value="Terpenoid cyclases/Protein prenyltransferases"/>
    <property type="match status" value="1"/>
</dbReference>
<dbReference type="RefSeq" id="WP_419191084.1">
    <property type="nucleotide sequence ID" value="NZ_CP036434.1"/>
</dbReference>
<evidence type="ECO:0000313" key="4">
    <source>
        <dbReference type="Proteomes" id="UP000320390"/>
    </source>
</evidence>